<keyword evidence="7" id="KW-0943">RNA-mediated gene silencing</keyword>
<keyword evidence="8" id="KW-0804">Transcription</keyword>
<reference evidence="10" key="1">
    <citation type="journal article" date="2012" name="Proc. Natl. Acad. Sci. U.S.A.">
        <title>Antigenic diversity is generated by distinct evolutionary mechanisms in African trypanosome species.</title>
        <authorList>
            <person name="Jackson A.P."/>
            <person name="Berry A."/>
            <person name="Aslett M."/>
            <person name="Allison H.C."/>
            <person name="Burton P."/>
            <person name="Vavrova-Anderson J."/>
            <person name="Brown R."/>
            <person name="Browne H."/>
            <person name="Corton N."/>
            <person name="Hauser H."/>
            <person name="Gamble J."/>
            <person name="Gilderthorp R."/>
            <person name="Marcello L."/>
            <person name="McQuillan J."/>
            <person name="Otto T.D."/>
            <person name="Quail M.A."/>
            <person name="Sanders M.J."/>
            <person name="van Tonder A."/>
            <person name="Ginger M.L."/>
            <person name="Field M.C."/>
            <person name="Barry J.D."/>
            <person name="Hertz-Fowler C."/>
            <person name="Berriman M."/>
        </authorList>
    </citation>
    <scope>NUCLEOTIDE SEQUENCE</scope>
    <source>
        <strain evidence="10">Y486</strain>
    </source>
</reference>
<dbReference type="AlphaFoldDB" id="G0U0D9"/>
<comment type="subcellular location">
    <subcellularLocation>
        <location evidence="2">Cytoplasm</location>
    </subcellularLocation>
    <subcellularLocation>
        <location evidence="1">Nucleus</location>
    </subcellularLocation>
</comment>
<evidence type="ECO:0000313" key="10">
    <source>
        <dbReference type="EMBL" id="CCC49537.1"/>
    </source>
</evidence>
<dbReference type="VEuPathDB" id="TriTrypDB:TvY486_0801460"/>
<dbReference type="GO" id="GO:0030014">
    <property type="term" value="C:CCR4-NOT complex"/>
    <property type="evidence" value="ECO:0007669"/>
    <property type="project" value="InterPro"/>
</dbReference>
<gene>
    <name evidence="10" type="ORF">TVY486_0801460</name>
</gene>
<evidence type="ECO:0000256" key="2">
    <source>
        <dbReference type="ARBA" id="ARBA00004496"/>
    </source>
</evidence>
<evidence type="ECO:0000256" key="9">
    <source>
        <dbReference type="ARBA" id="ARBA00023242"/>
    </source>
</evidence>
<dbReference type="GO" id="GO:0005634">
    <property type="term" value="C:nucleus"/>
    <property type="evidence" value="ECO:0007669"/>
    <property type="project" value="UniProtKB-SubCell"/>
</dbReference>
<evidence type="ECO:0000256" key="7">
    <source>
        <dbReference type="ARBA" id="ARBA00023158"/>
    </source>
</evidence>
<keyword evidence="9" id="KW-0539">Nucleus</keyword>
<accession>G0U0D9</accession>
<dbReference type="GO" id="GO:0005737">
    <property type="term" value="C:cytoplasm"/>
    <property type="evidence" value="ECO:0007669"/>
    <property type="project" value="UniProtKB-SubCell"/>
</dbReference>
<dbReference type="EMBL" id="HE573024">
    <property type="protein sequence ID" value="CCC49537.1"/>
    <property type="molecule type" value="Genomic_DNA"/>
</dbReference>
<dbReference type="PANTHER" id="PTHR15975">
    <property type="entry name" value="CCR4-NOT TRANSCRIPTION COMPLEX SUBUNIT 11"/>
    <property type="match status" value="1"/>
</dbReference>
<comment type="similarity">
    <text evidence="3">Belongs to the CNOT11 family.</text>
</comment>
<evidence type="ECO:0000256" key="4">
    <source>
        <dbReference type="ARBA" id="ARBA00014872"/>
    </source>
</evidence>
<dbReference type="InterPro" id="IPR019312">
    <property type="entry name" value="CNOT11"/>
</dbReference>
<dbReference type="GO" id="GO:0031047">
    <property type="term" value="P:regulatory ncRNA-mediated gene silencing"/>
    <property type="evidence" value="ECO:0007669"/>
    <property type="project" value="UniProtKB-KW"/>
</dbReference>
<evidence type="ECO:0000256" key="5">
    <source>
        <dbReference type="ARBA" id="ARBA00022490"/>
    </source>
</evidence>
<evidence type="ECO:0000256" key="1">
    <source>
        <dbReference type="ARBA" id="ARBA00004123"/>
    </source>
</evidence>
<sequence length="434" mass="48657">MFVEFLGSADSQRLFELISEGNDKFMMMEKTFTDTFLIDSFLKVSMTLQRVLHGMITSPEGIGLVSSFFILDVMRKMNCEAAKFVFYDALLELERALRHDVCVAEQIKYASKDANEGKKVYEATNSERYRIRSAAKSFAFRLLAGKVEPNETPLQAISNKQEHIDAVLDAWESNSTLLKEYIGDVAQSWALETERNTCEILSKNAAVLDSEARSALIIQTTAPHLPSLSLSPGELQLLLPGLLLTDPLLINSEPPTEDWKTAKEIIGLGCEGLLNREDHDKLIQSLSSSELFARLGVNVGLLVRIAKYNPDVAAELILRLSPQEGNQCIQQMLKSSLPEENMDAVLLHSSKILQHASVHAYITSRIQSFKDKSALSPNDKDVVKGFIMTLHQLLTKSSKENKEIYITEVLKADVTRLCERCDLQEVSTIWEELK</sequence>
<dbReference type="PANTHER" id="PTHR15975:SF0">
    <property type="entry name" value="CCR4-NOT TRANSCRIPTION COMPLEX SUBUNIT 11"/>
    <property type="match status" value="1"/>
</dbReference>
<keyword evidence="5" id="KW-0963">Cytoplasm</keyword>
<proteinExistence type="inferred from homology"/>
<evidence type="ECO:0000256" key="8">
    <source>
        <dbReference type="ARBA" id="ARBA00023163"/>
    </source>
</evidence>
<evidence type="ECO:0000256" key="3">
    <source>
        <dbReference type="ARBA" id="ARBA00008030"/>
    </source>
</evidence>
<organism evidence="10">
    <name type="scientific">Trypanosoma vivax (strain Y486)</name>
    <dbReference type="NCBI Taxonomy" id="1055687"/>
    <lineage>
        <taxon>Eukaryota</taxon>
        <taxon>Discoba</taxon>
        <taxon>Euglenozoa</taxon>
        <taxon>Kinetoplastea</taxon>
        <taxon>Metakinetoplastina</taxon>
        <taxon>Trypanosomatida</taxon>
        <taxon>Trypanosomatidae</taxon>
        <taxon>Trypanosoma</taxon>
        <taxon>Duttonella</taxon>
    </lineage>
</organism>
<name>G0U0D9_TRYVY</name>
<evidence type="ECO:0000256" key="6">
    <source>
        <dbReference type="ARBA" id="ARBA00023015"/>
    </source>
</evidence>
<keyword evidence="6" id="KW-0805">Transcription regulation</keyword>
<protein>
    <recommendedName>
        <fullName evidence="4">CCR4-NOT transcription complex subunit 11</fullName>
    </recommendedName>
</protein>